<dbReference type="EMBL" id="PXYT01000031">
    <property type="protein sequence ID" value="PSR26923.1"/>
    <property type="molecule type" value="Genomic_DNA"/>
</dbReference>
<dbReference type="Proteomes" id="UP000242699">
    <property type="component" value="Unassembled WGS sequence"/>
</dbReference>
<accession>A0A2T2WXG1</accession>
<evidence type="ECO:0000313" key="1">
    <source>
        <dbReference type="EMBL" id="PSR26923.1"/>
    </source>
</evidence>
<evidence type="ECO:0000313" key="2">
    <source>
        <dbReference type="Proteomes" id="UP000242699"/>
    </source>
</evidence>
<proteinExistence type="predicted"/>
<comment type="caution">
    <text evidence="1">The sequence shown here is derived from an EMBL/GenBank/DDBJ whole genome shotgun (WGS) entry which is preliminary data.</text>
</comment>
<dbReference type="AlphaFoldDB" id="A0A2T2WXG1"/>
<name>A0A2T2WXG1_9FIRM</name>
<reference evidence="1 2" key="1">
    <citation type="journal article" date="2014" name="BMC Genomics">
        <title>Comparison of environmental and isolate Sulfobacillus genomes reveals diverse carbon, sulfur, nitrogen, and hydrogen metabolisms.</title>
        <authorList>
            <person name="Justice N.B."/>
            <person name="Norman A."/>
            <person name="Brown C.T."/>
            <person name="Singh A."/>
            <person name="Thomas B.C."/>
            <person name="Banfield J.F."/>
        </authorList>
    </citation>
    <scope>NUCLEOTIDE SEQUENCE [LARGE SCALE GENOMIC DNA]</scope>
    <source>
        <strain evidence="1">AMDSBA1</strain>
    </source>
</reference>
<organism evidence="1 2">
    <name type="scientific">Sulfobacillus benefaciens</name>
    <dbReference type="NCBI Taxonomy" id="453960"/>
    <lineage>
        <taxon>Bacteria</taxon>
        <taxon>Bacillati</taxon>
        <taxon>Bacillota</taxon>
        <taxon>Clostridia</taxon>
        <taxon>Eubacteriales</taxon>
        <taxon>Clostridiales Family XVII. Incertae Sedis</taxon>
        <taxon>Sulfobacillus</taxon>
    </lineage>
</organism>
<gene>
    <name evidence="1" type="ORF">C7B43_12880</name>
</gene>
<protein>
    <submittedName>
        <fullName evidence="1">Uncharacterized protein</fullName>
    </submittedName>
</protein>
<sequence>MPLRMWAGIGTVCVLLGAWFAGYRLTPLAAAKVNDGPSVHEFGVVSYPWGRVLLLNTPKGSRTALVSRSVILWRNPANSVVGPERTGPVHTVGWMSYTGDGGRQQATVVAVKVSDPAIAYIAVGPSGSRQRKTVELNKPLIFSWNRMIGLNHLRPIALSKTGRELYRYGYPLNTSVFDTSLLQWYPVPAAN</sequence>